<name>A0ACC1RND2_9HYPO</name>
<organism evidence="1 2">
    <name type="scientific">Fusarium decemcellulare</name>
    <dbReference type="NCBI Taxonomy" id="57161"/>
    <lineage>
        <taxon>Eukaryota</taxon>
        <taxon>Fungi</taxon>
        <taxon>Dikarya</taxon>
        <taxon>Ascomycota</taxon>
        <taxon>Pezizomycotina</taxon>
        <taxon>Sordariomycetes</taxon>
        <taxon>Hypocreomycetidae</taxon>
        <taxon>Hypocreales</taxon>
        <taxon>Nectriaceae</taxon>
        <taxon>Fusarium</taxon>
        <taxon>Fusarium decemcellulare species complex</taxon>
    </lineage>
</organism>
<accession>A0ACC1RND2</accession>
<gene>
    <name evidence="1" type="ORF">NM208_g12505</name>
</gene>
<dbReference type="Proteomes" id="UP001148629">
    <property type="component" value="Unassembled WGS sequence"/>
</dbReference>
<reference evidence="1" key="1">
    <citation type="submission" date="2022-08" db="EMBL/GenBank/DDBJ databases">
        <title>Genome Sequence of Fusarium decemcellulare.</title>
        <authorList>
            <person name="Buettner E."/>
        </authorList>
    </citation>
    <scope>NUCLEOTIDE SEQUENCE</scope>
    <source>
        <strain evidence="1">Babe19</strain>
    </source>
</reference>
<dbReference type="EMBL" id="JANRMS010002280">
    <property type="protein sequence ID" value="KAJ3523306.1"/>
    <property type="molecule type" value="Genomic_DNA"/>
</dbReference>
<proteinExistence type="predicted"/>
<comment type="caution">
    <text evidence="1">The sequence shown here is derived from an EMBL/GenBank/DDBJ whole genome shotgun (WGS) entry which is preliminary data.</text>
</comment>
<evidence type="ECO:0000313" key="1">
    <source>
        <dbReference type="EMBL" id="KAJ3523306.1"/>
    </source>
</evidence>
<evidence type="ECO:0000313" key="2">
    <source>
        <dbReference type="Proteomes" id="UP001148629"/>
    </source>
</evidence>
<sequence>MAYLPTLSAETTPGLPFPGPTRVSPHPQYSRGWLSIATLALYNPCFYTITGNPTTTFNSLGSLNRPKNPRRTGLELADDSNTTSGYIHIRSCLFQPSPALSRIMAAAGLIDPTKTGNYPVILGDALQGKTSNEIFTGIRCTSIAPLSSCHIPSNAHICADNHKPALSSNSAPTSARLKPSVPGKTSSYDLTYTDNDEKYAFTGTRNKDNNQYVLYFDPNREAFILDLVDSTFNMNVTRLPDNTDPDSLRRQYPHIDNDPQPVPKASSKTDKSTAKSTTKNTTKSTANAEKPAPKSRAKPATQKKEVKRKPEKKQAPKNIELSLPVPMPAQPEKPAEPKRSAPPPEEEDDEDDEDDGGLLVEYPGADTGGTRKTDFSPAFPSVRRFDDFMDQRESEGDDADGEDDDEPDLDFKLPSPVNYHAQRHEPEPMDVDMEDQGGAMSEDDLEKELENAFENFENSQQDSPDGDESEISEED</sequence>
<protein>
    <submittedName>
        <fullName evidence="1">Uncharacterized protein</fullName>
    </submittedName>
</protein>
<keyword evidence="2" id="KW-1185">Reference proteome</keyword>